<protein>
    <recommendedName>
        <fullName evidence="6">Replication protein A subunit</fullName>
    </recommendedName>
</protein>
<reference evidence="4" key="1">
    <citation type="submission" date="2023-04" db="EMBL/GenBank/DDBJ databases">
        <authorList>
            <person name="Vijverberg K."/>
            <person name="Xiong W."/>
            <person name="Schranz E."/>
        </authorList>
    </citation>
    <scope>NUCLEOTIDE SEQUENCE</scope>
</reference>
<dbReference type="CDD" id="cd04481">
    <property type="entry name" value="RPA1_DBD_B_like"/>
    <property type="match status" value="1"/>
</dbReference>
<dbReference type="EMBL" id="OX465086">
    <property type="protein sequence ID" value="CAI9265296.1"/>
    <property type="molecule type" value="Genomic_DNA"/>
</dbReference>
<evidence type="ECO:0000259" key="2">
    <source>
        <dbReference type="Pfam" id="PF02721"/>
    </source>
</evidence>
<dbReference type="Proteomes" id="UP001177003">
    <property type="component" value="Chromosome 0"/>
</dbReference>
<dbReference type="InterPro" id="IPR003871">
    <property type="entry name" value="RFA1B/D_OB_1st"/>
</dbReference>
<dbReference type="InterPro" id="IPR013955">
    <property type="entry name" value="Rep_factor-A_C"/>
</dbReference>
<dbReference type="CDD" id="cd04480">
    <property type="entry name" value="RPA1_DBD_A_like"/>
    <property type="match status" value="1"/>
</dbReference>
<dbReference type="SUPFAM" id="SSF50249">
    <property type="entry name" value="Nucleic acid-binding proteins"/>
    <property type="match status" value="3"/>
</dbReference>
<sequence length="556" mass="63278">MENTNVTMISDLTLAQDDYTIKVRIIRLWKQIRMIGMILMDERGAKIECNVDKPFSYLQGNNLEEYGDYYIQKPTIGLNNGVIKFVDGPHKLYFQYSTKVIKCKDFCGPRNSFAFIDFKQLHSNSIQANLSFDIIGNVFQCFPLEPPKDKQEQKITLKMEDLEGHEVFVTLWGRYADEIVAYVSKHHGHFVMIIQLAKFKKIRERPYVNNTYLATKLFIEDNIVEITAFKKSLQARKTSSCSSVSRASGSSIMYSLHDDFLQKNSFYKISTIHELNEGNCAVILGTIKMFEDMRTWYYNACTKCKSKVILMDVPNEAVNDLDRFEEKKMMFCPKKDCKGKDVIAEPSYMIKVRVQGLVGVVSLTMFDREVRNLLKISAAELISKYERFDNPSDFPNELNAMLNKKLAFKIVVKTLNSSKFGRYYNISKITDNFDIIVALENIEKKNIIEQDMDNDSVNAVGSEFASQDTVGCKDVNSHTDDNTPVSNIPSGNSTSPSSVTATNNLNSPPTSVKRKLVDIYDLDDDVYESATKPNASRVDNDKAGITTKLLIPKVEK</sequence>
<evidence type="ECO:0000313" key="5">
    <source>
        <dbReference type="Proteomes" id="UP001177003"/>
    </source>
</evidence>
<dbReference type="Pfam" id="PF08646">
    <property type="entry name" value="Rep_fac-A_C"/>
    <property type="match status" value="1"/>
</dbReference>
<dbReference type="AlphaFoldDB" id="A0AA35V207"/>
<organism evidence="4 5">
    <name type="scientific">Lactuca saligna</name>
    <name type="common">Willowleaf lettuce</name>
    <dbReference type="NCBI Taxonomy" id="75948"/>
    <lineage>
        <taxon>Eukaryota</taxon>
        <taxon>Viridiplantae</taxon>
        <taxon>Streptophyta</taxon>
        <taxon>Embryophyta</taxon>
        <taxon>Tracheophyta</taxon>
        <taxon>Spermatophyta</taxon>
        <taxon>Magnoliopsida</taxon>
        <taxon>eudicotyledons</taxon>
        <taxon>Gunneridae</taxon>
        <taxon>Pentapetalae</taxon>
        <taxon>asterids</taxon>
        <taxon>campanulids</taxon>
        <taxon>Asterales</taxon>
        <taxon>Asteraceae</taxon>
        <taxon>Cichorioideae</taxon>
        <taxon>Cichorieae</taxon>
        <taxon>Lactucinae</taxon>
        <taxon>Lactuca</taxon>
    </lineage>
</organism>
<evidence type="ECO:0008006" key="6">
    <source>
        <dbReference type="Google" id="ProtNLM"/>
    </source>
</evidence>
<feature type="domain" description="Replication factor A C-terminal" evidence="3">
    <location>
        <begin position="285"/>
        <end position="414"/>
    </location>
</feature>
<feature type="compositionally biased region" description="Polar residues" evidence="1">
    <location>
        <begin position="482"/>
        <end position="510"/>
    </location>
</feature>
<evidence type="ECO:0000259" key="3">
    <source>
        <dbReference type="Pfam" id="PF08646"/>
    </source>
</evidence>
<accession>A0AA35V207</accession>
<name>A0AA35V207_LACSI</name>
<feature type="region of interest" description="Disordered" evidence="1">
    <location>
        <begin position="471"/>
        <end position="510"/>
    </location>
</feature>
<dbReference type="Pfam" id="PF02721">
    <property type="entry name" value="DUF223"/>
    <property type="match status" value="1"/>
</dbReference>
<evidence type="ECO:0000256" key="1">
    <source>
        <dbReference type="SAM" id="MobiDB-lite"/>
    </source>
</evidence>
<dbReference type="PANTHER" id="PTHR47165">
    <property type="entry name" value="OS03G0429900 PROTEIN"/>
    <property type="match status" value="1"/>
</dbReference>
<keyword evidence="5" id="KW-1185">Reference proteome</keyword>
<dbReference type="PANTHER" id="PTHR47165:SF4">
    <property type="entry name" value="OS03G0429900 PROTEIN"/>
    <property type="match status" value="1"/>
</dbReference>
<evidence type="ECO:0000313" key="4">
    <source>
        <dbReference type="EMBL" id="CAI9265296.1"/>
    </source>
</evidence>
<feature type="domain" description="Replication protein A 70 kDa DNA-binding subunit B/D first OB fold" evidence="2">
    <location>
        <begin position="7"/>
        <end position="103"/>
    </location>
</feature>
<gene>
    <name evidence="4" type="ORF">LSALG_LOCUS5908</name>
</gene>
<dbReference type="Gene3D" id="2.40.50.140">
    <property type="entry name" value="Nucleic acid-binding proteins"/>
    <property type="match status" value="3"/>
</dbReference>
<dbReference type="InterPro" id="IPR012340">
    <property type="entry name" value="NA-bd_OB-fold"/>
</dbReference>
<proteinExistence type="predicted"/>